<keyword evidence="2" id="KW-0238">DNA-binding</keyword>
<proteinExistence type="predicted"/>
<dbReference type="PANTHER" id="PTHR40661">
    <property type="match status" value="1"/>
</dbReference>
<dbReference type="Gene3D" id="1.10.260.40">
    <property type="entry name" value="lambda repressor-like DNA-binding domains"/>
    <property type="match status" value="1"/>
</dbReference>
<name>A0A1H6YMU7_9FIRM</name>
<dbReference type="SUPFAM" id="SSF47413">
    <property type="entry name" value="lambda repressor-like DNA-binding domains"/>
    <property type="match status" value="1"/>
</dbReference>
<keyword evidence="3" id="KW-0804">Transcription</keyword>
<sequence length="138" mass="15700">MLFFIWEGDILDILNTRFKNIREKLHLSQKDLGNELGLSNSGISNIEKGIRSVTDKHIKLLSAVFNVNETWLRTGIGEMFIEPDDSAIEQLAKTYNLDKFDQQLLLTYLELPKSDRAILKKYILNLSAKISAPTSSTD</sequence>
<dbReference type="InterPro" id="IPR001387">
    <property type="entry name" value="Cro/C1-type_HTH"/>
</dbReference>
<evidence type="ECO:0000256" key="1">
    <source>
        <dbReference type="ARBA" id="ARBA00023015"/>
    </source>
</evidence>
<reference evidence="5 6" key="1">
    <citation type="submission" date="2016-10" db="EMBL/GenBank/DDBJ databases">
        <authorList>
            <person name="de Groot N.N."/>
        </authorList>
    </citation>
    <scope>NUCLEOTIDE SEQUENCE [LARGE SCALE GENOMIC DNA]</scope>
    <source>
        <strain evidence="5 6">DSM 2179</strain>
    </source>
</reference>
<gene>
    <name evidence="5" type="ORF">SAMN05660742_10796</name>
</gene>
<dbReference type="SMART" id="SM00530">
    <property type="entry name" value="HTH_XRE"/>
    <property type="match status" value="1"/>
</dbReference>
<dbReference type="EMBL" id="FNZK01000007">
    <property type="protein sequence ID" value="SEJ42648.1"/>
    <property type="molecule type" value="Genomic_DNA"/>
</dbReference>
<dbReference type="InterPro" id="IPR010982">
    <property type="entry name" value="Lambda_DNA-bd_dom_sf"/>
</dbReference>
<evidence type="ECO:0000313" key="5">
    <source>
        <dbReference type="EMBL" id="SEJ42648.1"/>
    </source>
</evidence>
<dbReference type="PROSITE" id="PS50943">
    <property type="entry name" value="HTH_CROC1"/>
    <property type="match status" value="1"/>
</dbReference>
<dbReference type="GO" id="GO:0003677">
    <property type="term" value="F:DNA binding"/>
    <property type="evidence" value="ECO:0007669"/>
    <property type="project" value="UniProtKB-KW"/>
</dbReference>
<feature type="domain" description="HTH cro/C1-type" evidence="4">
    <location>
        <begin position="18"/>
        <end position="72"/>
    </location>
</feature>
<dbReference type="AlphaFoldDB" id="A0A1H6YMU7"/>
<protein>
    <submittedName>
        <fullName evidence="5">Helix-turn-helix</fullName>
    </submittedName>
</protein>
<organism evidence="5 6">
    <name type="scientific">Propionispira arboris</name>
    <dbReference type="NCBI Taxonomy" id="84035"/>
    <lineage>
        <taxon>Bacteria</taxon>
        <taxon>Bacillati</taxon>
        <taxon>Bacillota</taxon>
        <taxon>Negativicutes</taxon>
        <taxon>Selenomonadales</taxon>
        <taxon>Selenomonadaceae</taxon>
        <taxon>Propionispira</taxon>
    </lineage>
</organism>
<evidence type="ECO:0000256" key="3">
    <source>
        <dbReference type="ARBA" id="ARBA00023163"/>
    </source>
</evidence>
<dbReference type="PANTHER" id="PTHR40661:SF3">
    <property type="entry name" value="FELS-1 PROPHAGE TRANSCRIPTIONAL REGULATOR"/>
    <property type="match status" value="1"/>
</dbReference>
<dbReference type="STRING" id="84035.SAMN05660742_10796"/>
<dbReference type="CDD" id="cd00093">
    <property type="entry name" value="HTH_XRE"/>
    <property type="match status" value="1"/>
</dbReference>
<evidence type="ECO:0000259" key="4">
    <source>
        <dbReference type="PROSITE" id="PS50943"/>
    </source>
</evidence>
<evidence type="ECO:0000313" key="6">
    <source>
        <dbReference type="Proteomes" id="UP000199662"/>
    </source>
</evidence>
<keyword evidence="6" id="KW-1185">Reference proteome</keyword>
<accession>A0A1H6YMU7</accession>
<dbReference type="Proteomes" id="UP000199662">
    <property type="component" value="Unassembled WGS sequence"/>
</dbReference>
<dbReference type="Pfam" id="PF01381">
    <property type="entry name" value="HTH_3"/>
    <property type="match status" value="1"/>
</dbReference>
<evidence type="ECO:0000256" key="2">
    <source>
        <dbReference type="ARBA" id="ARBA00023125"/>
    </source>
</evidence>
<keyword evidence="1" id="KW-0805">Transcription regulation</keyword>